<keyword evidence="1" id="KW-0472">Membrane</keyword>
<sequence length="313" mass="36089">MLFGTRFLALKATHHMKREFVLSIIISLIFLSLGFALLHFELIGYGLSFFVFLPFALGYILGKSTFKSISLWGLIISLAIFFILLLAGELEGMVCILLAMPLILIAIGLGAFVKYLIKKNRNKDNQDNLIKSSILPLFLFLTFAFIETELTKNEEFIIEVKSEIVLPYSPIQVYETIKSVDTLDAEKPFLMKLDLPIPQKCVLEEEKVGGIRICYFEGGKIVEKITELERGKLLKMDVIDYQLTGRKWLGFKEAIYLFDELEKGQTKMTRITTYTSELYPRFYWKPLEKIGIEQEHEYVFRNLKKDLKNNYGG</sequence>
<feature type="transmembrane region" description="Helical" evidence="1">
    <location>
        <begin position="69"/>
        <end position="87"/>
    </location>
</feature>
<dbReference type="AlphaFoldDB" id="A3I0D1"/>
<comment type="caution">
    <text evidence="2">The sequence shown here is derived from an EMBL/GenBank/DDBJ whole genome shotgun (WGS) entry which is preliminary data.</text>
</comment>
<feature type="transmembrane region" description="Helical" evidence="1">
    <location>
        <begin position="43"/>
        <end position="62"/>
    </location>
</feature>
<evidence type="ECO:0000313" key="2">
    <source>
        <dbReference type="EMBL" id="EAZ79927.1"/>
    </source>
</evidence>
<dbReference type="HOGENOM" id="CLU_887504_0_0_10"/>
<keyword evidence="3" id="KW-1185">Reference proteome</keyword>
<proteinExistence type="predicted"/>
<keyword evidence="1" id="KW-0812">Transmembrane</keyword>
<evidence type="ECO:0008006" key="4">
    <source>
        <dbReference type="Google" id="ProtNLM"/>
    </source>
</evidence>
<accession>A3I0D1</accession>
<gene>
    <name evidence="2" type="ORF">ALPR1_14899</name>
</gene>
<feature type="transmembrane region" description="Helical" evidence="1">
    <location>
        <begin position="20"/>
        <end position="37"/>
    </location>
</feature>
<feature type="transmembrane region" description="Helical" evidence="1">
    <location>
        <begin position="129"/>
        <end position="146"/>
    </location>
</feature>
<evidence type="ECO:0000256" key="1">
    <source>
        <dbReference type="SAM" id="Phobius"/>
    </source>
</evidence>
<reference evidence="2 3" key="1">
    <citation type="journal article" date="2011" name="J. Bacteriol.">
        <title>Complete genome sequence of Algoriphagus sp. PR1, bacterial prey of a colony-forming choanoflagellate.</title>
        <authorList>
            <person name="Alegado R.A."/>
            <person name="Ferriera S."/>
            <person name="Nusbaum C."/>
            <person name="Young S.K."/>
            <person name="Zeng Q."/>
            <person name="Imamovic A."/>
            <person name="Fairclough S.R."/>
            <person name="King N."/>
        </authorList>
    </citation>
    <scope>NUCLEOTIDE SEQUENCE [LARGE SCALE GENOMIC DNA]</scope>
    <source>
        <strain evidence="2 3">PR1</strain>
    </source>
</reference>
<feature type="transmembrane region" description="Helical" evidence="1">
    <location>
        <begin position="93"/>
        <end position="117"/>
    </location>
</feature>
<keyword evidence="1" id="KW-1133">Transmembrane helix</keyword>
<organism evidence="2 3">
    <name type="scientific">Algoriphagus machipongonensis</name>
    <dbReference type="NCBI Taxonomy" id="388413"/>
    <lineage>
        <taxon>Bacteria</taxon>
        <taxon>Pseudomonadati</taxon>
        <taxon>Bacteroidota</taxon>
        <taxon>Cytophagia</taxon>
        <taxon>Cytophagales</taxon>
        <taxon>Cyclobacteriaceae</taxon>
        <taxon>Algoriphagus</taxon>
    </lineage>
</organism>
<dbReference type="STRING" id="388413.ALPR1_14899"/>
<evidence type="ECO:0000313" key="3">
    <source>
        <dbReference type="Proteomes" id="UP000003919"/>
    </source>
</evidence>
<protein>
    <recommendedName>
        <fullName evidence="4">Polyketide cyclase</fullName>
    </recommendedName>
</protein>
<dbReference type="EMBL" id="AAXU02000001">
    <property type="protein sequence ID" value="EAZ79927.1"/>
    <property type="molecule type" value="Genomic_DNA"/>
</dbReference>
<name>A3I0D1_9BACT</name>
<dbReference type="Proteomes" id="UP000003919">
    <property type="component" value="Unassembled WGS sequence"/>
</dbReference>
<dbReference type="SUPFAM" id="SSF55961">
    <property type="entry name" value="Bet v1-like"/>
    <property type="match status" value="1"/>
</dbReference>
<dbReference type="eggNOG" id="ENOG502ZAYX">
    <property type="taxonomic scope" value="Bacteria"/>
</dbReference>